<comment type="caution">
    <text evidence="6">The sequence shown here is derived from an EMBL/GenBank/DDBJ whole genome shotgun (WGS) entry which is preliminary data.</text>
</comment>
<evidence type="ECO:0000256" key="3">
    <source>
        <dbReference type="ARBA" id="ARBA00023125"/>
    </source>
</evidence>
<accession>A0A0E9N065</accession>
<gene>
    <name evidence="6" type="ORF">FPE01S_02_02770</name>
</gene>
<sequence>MKQQDYLLFYRNFHQTLSTQKSALTRRKNQVAVVRLLIVGISAAIIYFTWPLPWYALLLLLVIAIGSFLFLVTRTLNLQQQIDLLTQQIDTCSEELTIAQHQFHHRFDGKSLQPHQHDYAGDLDLFGPASLYQYLQRCPSEPGRQVFADWLLAPATAPVIALRQEAAGELARQPEYSILLQATGQLSHLQWDTAIQLQKWLSEPAVFRQKFWKLLAIVFPIISVGSLFAYWYDLLNAPRFYFLILIYIIVAFAITRKVIPAYKSLNKVVPQLSTLSAMLKAIESGNFTASYLTTLQQRLVTSNHATTKPINPKHLNNTSASSQIRLLHAILDRFDYRLNPLVFLPLNVFLLWDLQQILRLEKWKQLEKDAIPDWFRVIGETEAINSIGRATLNHPGWHFPEITEKPGTFQSTGLGHPLIPEKKRVTSDYATSGRPAVSLITGSNMAGKSTFLRSIGVNQVLAMAGAPACAAHLTVSPMRIMSSMRIADNLEENASTFYAELSKLKTIIEAVNRQEPVFFLLDEILRGTNSHDRQAGSRALVLQLIRHHGAGLLATHDLSLTELAKDHPDTIRNYHFDVSVEGEELYFDYKLKDGICTSMNASILMKKIGIELE</sequence>
<evidence type="ECO:0000259" key="5">
    <source>
        <dbReference type="SMART" id="SM00534"/>
    </source>
</evidence>
<keyword evidence="7" id="KW-1185">Reference proteome</keyword>
<feature type="transmembrane region" description="Helical" evidence="4">
    <location>
        <begin position="31"/>
        <end position="48"/>
    </location>
</feature>
<dbReference type="GO" id="GO:0005524">
    <property type="term" value="F:ATP binding"/>
    <property type="evidence" value="ECO:0007669"/>
    <property type="project" value="UniProtKB-KW"/>
</dbReference>
<organism evidence="6 7">
    <name type="scientific">Flavihumibacter petaseus NBRC 106054</name>
    <dbReference type="NCBI Taxonomy" id="1220578"/>
    <lineage>
        <taxon>Bacteria</taxon>
        <taxon>Pseudomonadati</taxon>
        <taxon>Bacteroidota</taxon>
        <taxon>Chitinophagia</taxon>
        <taxon>Chitinophagales</taxon>
        <taxon>Chitinophagaceae</taxon>
        <taxon>Flavihumibacter</taxon>
    </lineage>
</organism>
<dbReference type="InterPro" id="IPR027417">
    <property type="entry name" value="P-loop_NTPase"/>
</dbReference>
<keyword evidence="4" id="KW-0472">Membrane</keyword>
<dbReference type="InterPro" id="IPR000432">
    <property type="entry name" value="DNA_mismatch_repair_MutS_C"/>
</dbReference>
<keyword evidence="4" id="KW-0812">Transmembrane</keyword>
<evidence type="ECO:0000313" key="7">
    <source>
        <dbReference type="Proteomes" id="UP000033121"/>
    </source>
</evidence>
<feature type="transmembrane region" description="Helical" evidence="4">
    <location>
        <begin position="238"/>
        <end position="255"/>
    </location>
</feature>
<dbReference type="GO" id="GO:0140664">
    <property type="term" value="F:ATP-dependent DNA damage sensor activity"/>
    <property type="evidence" value="ECO:0007669"/>
    <property type="project" value="InterPro"/>
</dbReference>
<dbReference type="InterPro" id="IPR036187">
    <property type="entry name" value="DNA_mismatch_repair_MutS_sf"/>
</dbReference>
<feature type="transmembrane region" description="Helical" evidence="4">
    <location>
        <begin position="211"/>
        <end position="232"/>
    </location>
</feature>
<dbReference type="OrthoDB" id="9802448at2"/>
<proteinExistence type="predicted"/>
<feature type="transmembrane region" description="Helical" evidence="4">
    <location>
        <begin position="54"/>
        <end position="72"/>
    </location>
</feature>
<reference evidence="6 7" key="1">
    <citation type="submission" date="2015-04" db="EMBL/GenBank/DDBJ databases">
        <title>Whole genome shotgun sequence of Flavihumibacter petaseus NBRC 106054.</title>
        <authorList>
            <person name="Miyazawa S."/>
            <person name="Hosoyama A."/>
            <person name="Hashimoto M."/>
            <person name="Noguchi M."/>
            <person name="Tsuchikane K."/>
            <person name="Ohji S."/>
            <person name="Yamazoe A."/>
            <person name="Ichikawa N."/>
            <person name="Kimura A."/>
            <person name="Fujita N."/>
        </authorList>
    </citation>
    <scope>NUCLEOTIDE SEQUENCE [LARGE SCALE GENOMIC DNA]</scope>
    <source>
        <strain evidence="6 7">NBRC 106054</strain>
    </source>
</reference>
<name>A0A0E9N065_9BACT</name>
<keyword evidence="3" id="KW-0238">DNA-binding</keyword>
<keyword evidence="4" id="KW-1133">Transmembrane helix</keyword>
<dbReference type="Proteomes" id="UP000033121">
    <property type="component" value="Unassembled WGS sequence"/>
</dbReference>
<dbReference type="SUPFAM" id="SSF52540">
    <property type="entry name" value="P-loop containing nucleoside triphosphate hydrolases"/>
    <property type="match status" value="1"/>
</dbReference>
<dbReference type="Pfam" id="PF00488">
    <property type="entry name" value="MutS_V"/>
    <property type="match status" value="1"/>
</dbReference>
<dbReference type="SUPFAM" id="SSF48334">
    <property type="entry name" value="DNA repair protein MutS, domain III"/>
    <property type="match status" value="1"/>
</dbReference>
<keyword evidence="1" id="KW-0547">Nucleotide-binding</keyword>
<evidence type="ECO:0000256" key="4">
    <source>
        <dbReference type="SAM" id="Phobius"/>
    </source>
</evidence>
<protein>
    <recommendedName>
        <fullName evidence="5">DNA mismatch repair proteins mutS family domain-containing protein</fullName>
    </recommendedName>
</protein>
<feature type="domain" description="DNA mismatch repair proteins mutS family" evidence="5">
    <location>
        <begin position="435"/>
        <end position="613"/>
    </location>
</feature>
<dbReference type="EMBL" id="BBWV01000002">
    <property type="protein sequence ID" value="GAO43173.1"/>
    <property type="molecule type" value="Genomic_DNA"/>
</dbReference>
<keyword evidence="2" id="KW-0067">ATP-binding</keyword>
<dbReference type="AlphaFoldDB" id="A0A0E9N065"/>
<dbReference type="InterPro" id="IPR045076">
    <property type="entry name" value="MutS"/>
</dbReference>
<evidence type="ECO:0000313" key="6">
    <source>
        <dbReference type="EMBL" id="GAO43173.1"/>
    </source>
</evidence>
<dbReference type="RefSeq" id="WP_046369096.1">
    <property type="nucleotide sequence ID" value="NZ_BBWV01000002.1"/>
</dbReference>
<dbReference type="GO" id="GO:0006298">
    <property type="term" value="P:mismatch repair"/>
    <property type="evidence" value="ECO:0007669"/>
    <property type="project" value="InterPro"/>
</dbReference>
<dbReference type="PANTHER" id="PTHR11361:SF99">
    <property type="entry name" value="DNA MISMATCH REPAIR PROTEIN"/>
    <property type="match status" value="1"/>
</dbReference>
<dbReference type="PANTHER" id="PTHR11361">
    <property type="entry name" value="DNA MISMATCH REPAIR PROTEIN MUTS FAMILY MEMBER"/>
    <property type="match status" value="1"/>
</dbReference>
<dbReference type="SMART" id="SM00534">
    <property type="entry name" value="MUTSac"/>
    <property type="match status" value="1"/>
</dbReference>
<dbReference type="STRING" id="1220578.FPE01S_02_02770"/>
<evidence type="ECO:0000256" key="1">
    <source>
        <dbReference type="ARBA" id="ARBA00022741"/>
    </source>
</evidence>
<dbReference type="GO" id="GO:0005829">
    <property type="term" value="C:cytosol"/>
    <property type="evidence" value="ECO:0007669"/>
    <property type="project" value="TreeGrafter"/>
</dbReference>
<dbReference type="Gene3D" id="3.40.50.300">
    <property type="entry name" value="P-loop containing nucleotide triphosphate hydrolases"/>
    <property type="match status" value="1"/>
</dbReference>
<evidence type="ECO:0000256" key="2">
    <source>
        <dbReference type="ARBA" id="ARBA00022840"/>
    </source>
</evidence>
<dbReference type="GO" id="GO:0030983">
    <property type="term" value="F:mismatched DNA binding"/>
    <property type="evidence" value="ECO:0007669"/>
    <property type="project" value="InterPro"/>
</dbReference>